<reference evidence="1" key="2">
    <citation type="submission" date="2025-03" db="EMBL/GenBank/DDBJ databases">
        <authorList>
            <consortium name="ELIXIR-Norway"/>
            <consortium name="Elixir Norway"/>
        </authorList>
    </citation>
    <scope>NUCLEOTIDE SEQUENCE</scope>
</reference>
<proteinExistence type="predicted"/>
<accession>A0AC59YV66</accession>
<evidence type="ECO:0000313" key="1">
    <source>
        <dbReference type="EMBL" id="CAN0004276.1"/>
    </source>
</evidence>
<organism evidence="1 2">
    <name type="scientific">Rangifer tarandus platyrhynchus</name>
    <name type="common">Svalbard reindeer</name>
    <dbReference type="NCBI Taxonomy" id="3082113"/>
    <lineage>
        <taxon>Eukaryota</taxon>
        <taxon>Metazoa</taxon>
        <taxon>Chordata</taxon>
        <taxon>Craniata</taxon>
        <taxon>Vertebrata</taxon>
        <taxon>Euteleostomi</taxon>
        <taxon>Mammalia</taxon>
        <taxon>Eutheria</taxon>
        <taxon>Laurasiatheria</taxon>
        <taxon>Artiodactyla</taxon>
        <taxon>Ruminantia</taxon>
        <taxon>Pecora</taxon>
        <taxon>Cervidae</taxon>
        <taxon>Odocoileinae</taxon>
        <taxon>Rangifer</taxon>
    </lineage>
</organism>
<evidence type="ECO:0000313" key="2">
    <source>
        <dbReference type="Proteomes" id="UP001162501"/>
    </source>
</evidence>
<name>A0AC59YV66_RANTA</name>
<feature type="non-terminal residue" evidence="1">
    <location>
        <position position="1"/>
    </location>
</feature>
<gene>
    <name evidence="1" type="ORF">MRATA1EN22A_LOCUS10611</name>
</gene>
<dbReference type="Proteomes" id="UP001162501">
    <property type="component" value="Chromosome 20"/>
</dbReference>
<dbReference type="EMBL" id="OX596104">
    <property type="protein sequence ID" value="CAN0004276.1"/>
    <property type="molecule type" value="Genomic_DNA"/>
</dbReference>
<reference evidence="1" key="1">
    <citation type="submission" date="2023-05" db="EMBL/GenBank/DDBJ databases">
        <authorList>
            <consortium name="ELIXIR-Norway"/>
        </authorList>
    </citation>
    <scope>NUCLEOTIDE SEQUENCE</scope>
</reference>
<sequence length="120" mass="13172">MACFSPGFATRSKATRHFRVKLNAVINFMLRASAAEESVIWVALTSETNHGPKDTPQVLLGKASAESELPSGKSRGRSWLGPSTLPLGEEHENHREDLILCKAMPTVWHILLTPLKTKPA</sequence>
<protein>
    <submittedName>
        <fullName evidence="1">Uncharacterized protein</fullName>
    </submittedName>
</protein>
<feature type="non-terminal residue" evidence="1">
    <location>
        <position position="120"/>
    </location>
</feature>